<keyword evidence="6" id="KW-1185">Reference proteome</keyword>
<dbReference type="SMART" id="SM00212">
    <property type="entry name" value="UBCc"/>
    <property type="match status" value="1"/>
</dbReference>
<sequence length="1039" mass="112407">METRRGLDDGPAEGQAKEQSSASDSASESSHDGSALSASQPVWIPGKDDVKTADYQEETPTNYVTLNTFEELTAHLKARICRVCQEPFFSSELDIRRLFQDWADGVVDQLSCNVRCSSCNTRSCIACEPEPFARSSRIISQSSKRYVSWCCVGGRLFLIWALLCGFDRHIWESRNVGKISKQSEAEPKSRKNANKATRGGGVGLGGGHRPSTGHMPSGMGYGGHGYHMYEDTDFEDDIDDNEDGDEDGGDVADMQYTLDKAKGPGHNLNLKRSATSRPKKEDKVSKAQNAQISEDAFSGMVLGFLTDLLPSLERETCFDFDPPKAVLEMLTNSKILQYCAELLRNDSLIDVTKRKDLYQTLFIFLMTMGSHSETSAALFGPRFVRPEMVDLLTLSFCAAVPDLRENVSILAGCLRNLTTQSSMVLQSAKNNEEDFKNQEGQDMLWICHKISNLSQYITDNSATITDGDKGKETAVVLEDLAVGEVEEKLMKQNHRYYKQAKELESSRPGRFKRLVTEITTLQTGLPPGIFVRYCENRPDILKCVIVGPVGTPYENGLFEFDFFCSAEYPKNPPQVNFKGTAGGCISINPNLYADGKVCLSLLGTWSGEPWKADESTLLQVLVSIQAMILCEEPWYNEPGREAGYTRSPSSPSAKYNKKIREHTVRTAILAWLDKPPLLWKDVVDHHFREHGNAILKTVEDWTKEKATDANKSRSEVSYTDEFYDYDEAFAAALTANGRTLSSDDMGTMLFKLQPALKEYGVTFEVTYVAPTEKITSPAPKAPRKHSWSPYQLPPLVSGASSSGAPQPGFVPPPPPPPSYDYNALIGMTDTIAVFQQQAAAAAAAATVGRGGYTMGQGRGAFSGGHNVVGNTSYSSDGSPATSNIQGESGIGGSSEAPRYGLRSATRGGRGGDGSNASARGGRGNFPYSVSPLTSGAGVNMGRGRGDTTLGRGGFGRGRGRGDGDAQGGLATTFAPFFPPTPASFGRGRGAPPPGDNFTLGDAPPWTHGGGFANGRGGRGERGGRGGRGRGRGDRGDSGP</sequence>
<feature type="region of interest" description="Disordered" evidence="3">
    <location>
        <begin position="1"/>
        <end position="45"/>
    </location>
</feature>
<dbReference type="RefSeq" id="XP_043172683.1">
    <property type="nucleotide sequence ID" value="XM_043316748.1"/>
</dbReference>
<dbReference type="SUPFAM" id="SSF54495">
    <property type="entry name" value="UBC-like"/>
    <property type="match status" value="1"/>
</dbReference>
<dbReference type="InterPro" id="IPR000608">
    <property type="entry name" value="UBC"/>
</dbReference>
<dbReference type="Gene3D" id="3.10.110.10">
    <property type="entry name" value="Ubiquitin Conjugating Enzyme"/>
    <property type="match status" value="1"/>
</dbReference>
<evidence type="ECO:0000259" key="4">
    <source>
        <dbReference type="PROSITE" id="PS50127"/>
    </source>
</evidence>
<dbReference type="CDD" id="cd23810">
    <property type="entry name" value="UBCc_BIRC6"/>
    <property type="match status" value="1"/>
</dbReference>
<evidence type="ECO:0000256" key="2">
    <source>
        <dbReference type="ARBA" id="ARBA00022786"/>
    </source>
</evidence>
<dbReference type="PANTHER" id="PTHR46116">
    <property type="entry name" value="(E3-INDEPENDENT) E2 UBIQUITIN-CONJUGATING ENZYME"/>
    <property type="match status" value="1"/>
</dbReference>
<dbReference type="Pfam" id="PF00179">
    <property type="entry name" value="UQ_con"/>
    <property type="match status" value="1"/>
</dbReference>
<keyword evidence="1" id="KW-0808">Transferase</keyword>
<proteinExistence type="predicted"/>
<name>A0A8J2I6J7_9PLEO</name>
<gene>
    <name evidence="5" type="ORF">ALTATR162_LOCUS9115</name>
</gene>
<accession>A0A8J2I6J7</accession>
<feature type="compositionally biased region" description="Basic and acidic residues" evidence="3">
    <location>
        <begin position="1030"/>
        <end position="1039"/>
    </location>
</feature>
<feature type="domain" description="UBC core" evidence="4">
    <location>
        <begin position="509"/>
        <end position="668"/>
    </location>
</feature>
<evidence type="ECO:0000313" key="6">
    <source>
        <dbReference type="Proteomes" id="UP000676310"/>
    </source>
</evidence>
<feature type="compositionally biased region" description="Gly residues" evidence="3">
    <location>
        <begin position="1007"/>
        <end position="1016"/>
    </location>
</feature>
<comment type="caution">
    <text evidence="5">The sequence shown here is derived from an EMBL/GenBank/DDBJ whole genome shotgun (WGS) entry which is preliminary data.</text>
</comment>
<feature type="region of interest" description="Disordered" evidence="3">
    <location>
        <begin position="873"/>
        <end position="1039"/>
    </location>
</feature>
<keyword evidence="2" id="KW-0833">Ubl conjugation pathway</keyword>
<dbReference type="Proteomes" id="UP000676310">
    <property type="component" value="Unassembled WGS sequence"/>
</dbReference>
<dbReference type="PANTHER" id="PTHR46116:SF15">
    <property type="entry name" value="(E3-INDEPENDENT) E2 UBIQUITIN-CONJUGATING ENZYME"/>
    <property type="match status" value="1"/>
</dbReference>
<feature type="region of interest" description="Disordered" evidence="3">
    <location>
        <begin position="179"/>
        <end position="283"/>
    </location>
</feature>
<dbReference type="GO" id="GO:0061631">
    <property type="term" value="F:ubiquitin conjugating enzyme activity"/>
    <property type="evidence" value="ECO:0007669"/>
    <property type="project" value="TreeGrafter"/>
</dbReference>
<evidence type="ECO:0000313" key="5">
    <source>
        <dbReference type="EMBL" id="CAG5179263.1"/>
    </source>
</evidence>
<protein>
    <recommendedName>
        <fullName evidence="4">UBC core domain-containing protein</fullName>
    </recommendedName>
</protein>
<dbReference type="InterPro" id="IPR016135">
    <property type="entry name" value="UBQ-conjugating_enzyme/RWD"/>
</dbReference>
<evidence type="ECO:0000256" key="3">
    <source>
        <dbReference type="SAM" id="MobiDB-lite"/>
    </source>
</evidence>
<dbReference type="PROSITE" id="PS50127">
    <property type="entry name" value="UBC_2"/>
    <property type="match status" value="1"/>
</dbReference>
<organism evidence="5 6">
    <name type="scientific">Alternaria atra</name>
    <dbReference type="NCBI Taxonomy" id="119953"/>
    <lineage>
        <taxon>Eukaryota</taxon>
        <taxon>Fungi</taxon>
        <taxon>Dikarya</taxon>
        <taxon>Ascomycota</taxon>
        <taxon>Pezizomycotina</taxon>
        <taxon>Dothideomycetes</taxon>
        <taxon>Pleosporomycetidae</taxon>
        <taxon>Pleosporales</taxon>
        <taxon>Pleosporineae</taxon>
        <taxon>Pleosporaceae</taxon>
        <taxon>Alternaria</taxon>
        <taxon>Alternaria sect. Ulocladioides</taxon>
    </lineage>
</organism>
<feature type="compositionally biased region" description="Acidic residues" evidence="3">
    <location>
        <begin position="231"/>
        <end position="250"/>
    </location>
</feature>
<feature type="compositionally biased region" description="Gly residues" evidence="3">
    <location>
        <begin position="198"/>
        <end position="208"/>
    </location>
</feature>
<evidence type="ECO:0000256" key="1">
    <source>
        <dbReference type="ARBA" id="ARBA00022679"/>
    </source>
</evidence>
<dbReference type="EMBL" id="CAJRGZ010000023">
    <property type="protein sequence ID" value="CAG5179263.1"/>
    <property type="molecule type" value="Genomic_DNA"/>
</dbReference>
<feature type="region of interest" description="Disordered" evidence="3">
    <location>
        <begin position="796"/>
        <end position="815"/>
    </location>
</feature>
<dbReference type="OrthoDB" id="47801at2759"/>
<dbReference type="GeneID" id="67021301"/>
<feature type="compositionally biased region" description="Low complexity" evidence="3">
    <location>
        <begin position="20"/>
        <end position="39"/>
    </location>
</feature>
<dbReference type="AlphaFoldDB" id="A0A8J2I6J7"/>
<reference evidence="5" key="1">
    <citation type="submission" date="2021-05" db="EMBL/GenBank/DDBJ databases">
        <authorList>
            <person name="Stam R."/>
        </authorList>
    </citation>
    <scope>NUCLEOTIDE SEQUENCE</scope>
    <source>
        <strain evidence="5">CS162</strain>
    </source>
</reference>